<feature type="transmembrane region" description="Helical" evidence="1">
    <location>
        <begin position="42"/>
        <end position="62"/>
    </location>
</feature>
<keyword evidence="1" id="KW-0472">Membrane</keyword>
<dbReference type="RefSeq" id="WP_245749278.1">
    <property type="nucleotide sequence ID" value="NZ_FORA01000004.1"/>
</dbReference>
<keyword evidence="1" id="KW-0812">Transmembrane</keyword>
<sequence>MTQGIIIQSSSLRVASLPIIWFGFELVFPALYILTIHHAPHISAPFKAVFAAAAVFSGLLALRSLMSIWRIWKADGDWTARVGDGRLTWNAPVPCPGLPLDLPLAEIAEAVRLEVSTTDREGATDVETRYELRLTDGRVMAFDRETSGLDPHRVFSALARHGISYALWTQDLTRDSRDRSPVMDTAY</sequence>
<evidence type="ECO:0000313" key="2">
    <source>
        <dbReference type="EMBL" id="SFJ56922.1"/>
    </source>
</evidence>
<name>A0A1I3SG17_9RHOB</name>
<keyword evidence="1" id="KW-1133">Transmembrane helix</keyword>
<reference evidence="2 3" key="1">
    <citation type="submission" date="2016-10" db="EMBL/GenBank/DDBJ databases">
        <authorList>
            <person name="de Groot N.N."/>
        </authorList>
    </citation>
    <scope>NUCLEOTIDE SEQUENCE [LARGE SCALE GENOMIC DNA]</scope>
    <source>
        <strain evidence="2 3">DSM 19073</strain>
    </source>
</reference>
<dbReference type="EMBL" id="FORA01000004">
    <property type="protein sequence ID" value="SFJ56922.1"/>
    <property type="molecule type" value="Genomic_DNA"/>
</dbReference>
<dbReference type="AlphaFoldDB" id="A0A1I3SG17"/>
<feature type="transmembrane region" description="Helical" evidence="1">
    <location>
        <begin position="12"/>
        <end position="36"/>
    </location>
</feature>
<accession>A0A1I3SG17</accession>
<protein>
    <submittedName>
        <fullName evidence="2">Uncharacterized protein</fullName>
    </submittedName>
</protein>
<evidence type="ECO:0000313" key="3">
    <source>
        <dbReference type="Proteomes" id="UP000199110"/>
    </source>
</evidence>
<keyword evidence="3" id="KW-1185">Reference proteome</keyword>
<evidence type="ECO:0000256" key="1">
    <source>
        <dbReference type="SAM" id="Phobius"/>
    </source>
</evidence>
<organism evidence="2 3">
    <name type="scientific">Jannaschia pohangensis</name>
    <dbReference type="NCBI Taxonomy" id="390807"/>
    <lineage>
        <taxon>Bacteria</taxon>
        <taxon>Pseudomonadati</taxon>
        <taxon>Pseudomonadota</taxon>
        <taxon>Alphaproteobacteria</taxon>
        <taxon>Rhodobacterales</taxon>
        <taxon>Roseobacteraceae</taxon>
        <taxon>Jannaschia</taxon>
    </lineage>
</organism>
<dbReference type="Proteomes" id="UP000199110">
    <property type="component" value="Unassembled WGS sequence"/>
</dbReference>
<gene>
    <name evidence="2" type="ORF">SAMN04488095_3118</name>
</gene>
<proteinExistence type="predicted"/>